<evidence type="ECO:0000259" key="1">
    <source>
        <dbReference type="PROSITE" id="PS51186"/>
    </source>
</evidence>
<dbReference type="Proteomes" id="UP001186452">
    <property type="component" value="Unassembled WGS sequence"/>
</dbReference>
<comment type="caution">
    <text evidence="2">The sequence shown here is derived from an EMBL/GenBank/DDBJ whole genome shotgun (WGS) entry which is preliminary data.</text>
</comment>
<dbReference type="RefSeq" id="WP_317523031.1">
    <property type="nucleotide sequence ID" value="NZ_JAWJZI010000005.1"/>
</dbReference>
<proteinExistence type="predicted"/>
<protein>
    <submittedName>
        <fullName evidence="2">GNAT family N-acetyltransferase</fullName>
    </submittedName>
</protein>
<dbReference type="SUPFAM" id="SSF55729">
    <property type="entry name" value="Acyl-CoA N-acyltransferases (Nat)"/>
    <property type="match status" value="1"/>
</dbReference>
<gene>
    <name evidence="2" type="ORF">R2X38_14630</name>
</gene>
<dbReference type="Pfam" id="PF00583">
    <property type="entry name" value="Acetyltransf_1"/>
    <property type="match status" value="1"/>
</dbReference>
<dbReference type="InterPro" id="IPR016181">
    <property type="entry name" value="Acyl_CoA_acyltransferase"/>
</dbReference>
<dbReference type="PANTHER" id="PTHR43415:SF3">
    <property type="entry name" value="GNAT-FAMILY ACETYLTRANSFERASE"/>
    <property type="match status" value="1"/>
</dbReference>
<dbReference type="PROSITE" id="PS51186">
    <property type="entry name" value="GNAT"/>
    <property type="match status" value="1"/>
</dbReference>
<feature type="domain" description="N-acetyltransferase" evidence="1">
    <location>
        <begin position="1"/>
        <end position="160"/>
    </location>
</feature>
<organism evidence="2 3">
    <name type="scientific">Photobacterium rosenbergii</name>
    <dbReference type="NCBI Taxonomy" id="294936"/>
    <lineage>
        <taxon>Bacteria</taxon>
        <taxon>Pseudomonadati</taxon>
        <taxon>Pseudomonadota</taxon>
        <taxon>Gammaproteobacteria</taxon>
        <taxon>Vibrionales</taxon>
        <taxon>Vibrionaceae</taxon>
        <taxon>Photobacterium</taxon>
    </lineage>
</organism>
<dbReference type="Gene3D" id="3.40.630.30">
    <property type="match status" value="1"/>
</dbReference>
<dbReference type="InterPro" id="IPR000182">
    <property type="entry name" value="GNAT_dom"/>
</dbReference>
<dbReference type="PANTHER" id="PTHR43415">
    <property type="entry name" value="SPERMIDINE N(1)-ACETYLTRANSFERASE"/>
    <property type="match status" value="1"/>
</dbReference>
<name>A0ABU3ZJD7_9GAMM</name>
<dbReference type="EMBL" id="JAWJZI010000005">
    <property type="protein sequence ID" value="MDV5170238.1"/>
    <property type="molecule type" value="Genomic_DNA"/>
</dbReference>
<dbReference type="CDD" id="cd04301">
    <property type="entry name" value="NAT_SF"/>
    <property type="match status" value="1"/>
</dbReference>
<reference evidence="2 3" key="1">
    <citation type="submission" date="2023-10" db="EMBL/GenBank/DDBJ databases">
        <title>Marine bacteria isolated from horseshoe crab.</title>
        <authorList>
            <person name="Cheng T.H."/>
        </authorList>
    </citation>
    <scope>NUCLEOTIDE SEQUENCE [LARGE SCALE GENOMIC DNA]</scope>
    <source>
        <strain evidence="2 3">HSC6</strain>
    </source>
</reference>
<sequence length="161" mass="18776">MRLVSFSQEDMDVLLNWVHSPELNHLWSGDRFTFPLDKYQLSNHLICEEVTPMILHENGQRFGYIELFRESATTYRLCRVLIGEPSSRGKGHGRRMVELAIEHARTQLNAENLKLTVFEHNRQARRCYESLGFEVYERKPGFVAANGESWTALYMKKVLTA</sequence>
<keyword evidence="3" id="KW-1185">Reference proteome</keyword>
<accession>A0ABU3ZJD7</accession>
<evidence type="ECO:0000313" key="2">
    <source>
        <dbReference type="EMBL" id="MDV5170238.1"/>
    </source>
</evidence>
<evidence type="ECO:0000313" key="3">
    <source>
        <dbReference type="Proteomes" id="UP001186452"/>
    </source>
</evidence>